<sequence>MDEDTVRELVKKLNTFPENVVREEYETIFLKALLESRWGKCLVFKGGTALRLAYQSLRFSEDLDFALIRKIDC</sequence>
<dbReference type="Gene3D" id="3.10.450.620">
    <property type="entry name" value="JHP933, nucleotidyltransferase-like core domain"/>
    <property type="match status" value="1"/>
</dbReference>
<gene>
    <name evidence="1" type="ORF">COT64_01510</name>
</gene>
<evidence type="ECO:0000313" key="2">
    <source>
        <dbReference type="Proteomes" id="UP000230775"/>
    </source>
</evidence>
<dbReference type="InterPro" id="IPR014942">
    <property type="entry name" value="AbiEii"/>
</dbReference>
<dbReference type="EMBL" id="PEZI01000034">
    <property type="protein sequence ID" value="PIS14651.1"/>
    <property type="molecule type" value="Genomic_DNA"/>
</dbReference>
<protein>
    <recommendedName>
        <fullName evidence="3">Nucleotidyl transferase AbiEii/AbiGii toxin family protein</fullName>
    </recommendedName>
</protein>
<proteinExistence type="predicted"/>
<organism evidence="1 2">
    <name type="scientific">Candidatus Shapirobacteria bacterium CG09_land_8_20_14_0_10_39_12</name>
    <dbReference type="NCBI Taxonomy" id="1974885"/>
    <lineage>
        <taxon>Bacteria</taxon>
        <taxon>Candidatus Shapironibacteriota</taxon>
    </lineage>
</organism>
<dbReference type="Proteomes" id="UP000230775">
    <property type="component" value="Unassembled WGS sequence"/>
</dbReference>
<name>A0A2H0WPU8_9BACT</name>
<comment type="caution">
    <text evidence="1">The sequence shown here is derived from an EMBL/GenBank/DDBJ whole genome shotgun (WGS) entry which is preliminary data.</text>
</comment>
<evidence type="ECO:0008006" key="3">
    <source>
        <dbReference type="Google" id="ProtNLM"/>
    </source>
</evidence>
<dbReference type="AlphaFoldDB" id="A0A2H0WPU8"/>
<dbReference type="Pfam" id="PF08843">
    <property type="entry name" value="AbiEii"/>
    <property type="match status" value="1"/>
</dbReference>
<reference evidence="2" key="1">
    <citation type="submission" date="2017-09" db="EMBL/GenBank/DDBJ databases">
        <title>Depth-based differentiation of microbial function through sediment-hosted aquifers and enrichment of novel symbionts in the deep terrestrial subsurface.</title>
        <authorList>
            <person name="Probst A.J."/>
            <person name="Ladd B."/>
            <person name="Jarett J.K."/>
            <person name="Geller-Mcgrath D.E."/>
            <person name="Sieber C.M.K."/>
            <person name="Emerson J.B."/>
            <person name="Anantharaman K."/>
            <person name="Thomas B.C."/>
            <person name="Malmstrom R."/>
            <person name="Stieglmeier M."/>
            <person name="Klingl A."/>
            <person name="Woyke T."/>
            <person name="Ryan C.M."/>
            <person name="Banfield J.F."/>
        </authorList>
    </citation>
    <scope>NUCLEOTIDE SEQUENCE [LARGE SCALE GENOMIC DNA]</scope>
</reference>
<evidence type="ECO:0000313" key="1">
    <source>
        <dbReference type="EMBL" id="PIS14651.1"/>
    </source>
</evidence>
<accession>A0A2H0WPU8</accession>